<dbReference type="GO" id="GO:0070492">
    <property type="term" value="F:oligosaccharide binding"/>
    <property type="evidence" value="ECO:0007669"/>
    <property type="project" value="TreeGrafter"/>
</dbReference>
<dbReference type="AlphaFoldDB" id="A0A0D0Q6E6"/>
<dbReference type="SUPFAM" id="SSF141086">
    <property type="entry name" value="Agglutinin HPA-like"/>
    <property type="match status" value="1"/>
</dbReference>
<comment type="caution">
    <text evidence="2">The sequence shown here is derived from an EMBL/GenBank/DDBJ whole genome shotgun (WGS) entry which is preliminary data.</text>
</comment>
<dbReference type="InterPro" id="IPR019019">
    <property type="entry name" value="H-type_lectin_domain"/>
</dbReference>
<evidence type="ECO:0000313" key="2">
    <source>
        <dbReference type="EMBL" id="KIQ68032.1"/>
    </source>
</evidence>
<sequence length="116" mass="13125">MKKLHRGALGVAQGDTLLFSDFADDGEMWAGEGERTVRRAVRFDETFLDPPVVQAWLTMWDISNAANARLDVRTTEVTGEGFTIEFRTWGDSRIARVRVGWLAIGAVRDDDHWDID</sequence>
<accession>A0A0D0Q6E6</accession>
<proteinExistence type="predicted"/>
<name>A0A0D0Q6E6_9RHOB</name>
<dbReference type="Gene3D" id="2.60.40.2080">
    <property type="match status" value="1"/>
</dbReference>
<dbReference type="Proteomes" id="UP000035100">
    <property type="component" value="Unassembled WGS sequence"/>
</dbReference>
<dbReference type="EMBL" id="AONG01000018">
    <property type="protein sequence ID" value="KIQ68032.1"/>
    <property type="molecule type" value="Genomic_DNA"/>
</dbReference>
<evidence type="ECO:0000313" key="3">
    <source>
        <dbReference type="Proteomes" id="UP000035100"/>
    </source>
</evidence>
<dbReference type="Pfam" id="PF09458">
    <property type="entry name" value="H_lectin"/>
    <property type="match status" value="1"/>
</dbReference>
<dbReference type="GO" id="GO:0098609">
    <property type="term" value="P:cell-cell adhesion"/>
    <property type="evidence" value="ECO:0007669"/>
    <property type="project" value="TreeGrafter"/>
</dbReference>
<evidence type="ECO:0000259" key="1">
    <source>
        <dbReference type="Pfam" id="PF09458"/>
    </source>
</evidence>
<dbReference type="InterPro" id="IPR037221">
    <property type="entry name" value="H-type_lectin_dom_sf"/>
</dbReference>
<reference evidence="2 3" key="1">
    <citation type="submission" date="2013-01" db="EMBL/GenBank/DDBJ databases">
        <authorList>
            <person name="Fiebig A."/>
            <person name="Goeker M."/>
            <person name="Klenk H.-P.P."/>
        </authorList>
    </citation>
    <scope>NUCLEOTIDE SEQUENCE [LARGE SCALE GENOMIC DNA]</scope>
    <source>
        <strain evidence="2 3">DSM 24838</strain>
    </source>
</reference>
<dbReference type="STRING" id="1123501.Wenmar_03488"/>
<dbReference type="GO" id="GO:0098636">
    <property type="term" value="C:protein complex involved in cell adhesion"/>
    <property type="evidence" value="ECO:0007669"/>
    <property type="project" value="TreeGrafter"/>
</dbReference>
<dbReference type="RefSeq" id="WP_018302247.1">
    <property type="nucleotide sequence ID" value="NZ_KB902282.1"/>
</dbReference>
<dbReference type="GO" id="GO:0046871">
    <property type="term" value="F:N-acetylgalactosamine binding"/>
    <property type="evidence" value="ECO:0007669"/>
    <property type="project" value="TreeGrafter"/>
</dbReference>
<dbReference type="OrthoDB" id="7658568at2"/>
<dbReference type="PANTHER" id="PTHR46938">
    <property type="entry name" value="DISCOIDIN-1 SUBUNIT A-RELATED-RELATED"/>
    <property type="match status" value="1"/>
</dbReference>
<dbReference type="GO" id="GO:0030247">
    <property type="term" value="F:polysaccharide binding"/>
    <property type="evidence" value="ECO:0007669"/>
    <property type="project" value="TreeGrafter"/>
</dbReference>
<dbReference type="eggNOG" id="ENOG5032SUT">
    <property type="taxonomic scope" value="Bacteria"/>
</dbReference>
<dbReference type="GO" id="GO:0009986">
    <property type="term" value="C:cell surface"/>
    <property type="evidence" value="ECO:0007669"/>
    <property type="project" value="TreeGrafter"/>
</dbReference>
<protein>
    <submittedName>
        <fullName evidence="2">Wenxma_17, whole genome shotgun sequence</fullName>
    </submittedName>
</protein>
<dbReference type="GO" id="GO:0045335">
    <property type="term" value="C:phagocytic vesicle"/>
    <property type="evidence" value="ECO:0007669"/>
    <property type="project" value="TreeGrafter"/>
</dbReference>
<dbReference type="InterPro" id="IPR052487">
    <property type="entry name" value="Galactose-binding_lectin"/>
</dbReference>
<keyword evidence="3" id="KW-1185">Reference proteome</keyword>
<gene>
    <name evidence="2" type="ORF">Wenmar_03488</name>
</gene>
<feature type="domain" description="H-type lectin" evidence="1">
    <location>
        <begin position="39"/>
        <end position="104"/>
    </location>
</feature>
<organism evidence="2 3">
    <name type="scientific">Wenxinia marina DSM 24838</name>
    <dbReference type="NCBI Taxonomy" id="1123501"/>
    <lineage>
        <taxon>Bacteria</taxon>
        <taxon>Pseudomonadati</taxon>
        <taxon>Pseudomonadota</taxon>
        <taxon>Alphaproteobacteria</taxon>
        <taxon>Rhodobacterales</taxon>
        <taxon>Roseobacteraceae</taxon>
        <taxon>Wenxinia</taxon>
    </lineage>
</organism>